<evidence type="ECO:0000256" key="9">
    <source>
        <dbReference type="ARBA" id="ARBA00022729"/>
    </source>
</evidence>
<comment type="similarity">
    <text evidence="2">Belongs to the RLP family.</text>
</comment>
<feature type="compositionally biased region" description="Polar residues" evidence="19">
    <location>
        <begin position="55"/>
        <end position="67"/>
    </location>
</feature>
<keyword evidence="5" id="KW-0723">Serine/threonine-protein kinase</keyword>
<keyword evidence="6" id="KW-0433">Leucine-rich repeat</keyword>
<keyword evidence="9" id="KW-0732">Signal</keyword>
<dbReference type="Pfam" id="PF14223">
    <property type="entry name" value="Retrotran_gag_2"/>
    <property type="match status" value="1"/>
</dbReference>
<gene>
    <name evidence="21" type="ORF">E3N88_13195</name>
</gene>
<sequence>MGWFSLPCYHGLIRLEERRQSHVLIASKKEDRRIAGRKKASAIARPFPGKKNRSCNRPNGLTETDQFSAGKKEDRRSAYGHWDAITKDEVDEKKNYTTKENVLLEVSKHKNVKDVWESIRVRYLGADRVQKARLQTLRNELERLKMKDDESINDFAGKISGIVAKSKSLGSILEEEVSVRKFLNSLPKKYLPIVAPIEQYSDLATMPFEEAVGRVKAYEERIQSLEAHDDEQGKLLMNSIVWAKLIMSNRIQVYRPWCRWNPTILGESYITGRAILKRKSFSLYGTIPDSLYNLSLLTNISLGDNQLTGSLHPAIGGMLPRLVDLQLRDNQLSGPLPPSICNCSRLRYFEVAVNKFSGKLIFDFSKLRDVYFLNLHDNLFGSNDPDEMKFIDSMKNCSKLLKLDLGDCNFQGVIPASIGNLSSQLNFLRLQGNQLHGNLPTSIGNLVGLEMLSFGVNQFAGSIPSTIGNLPNLGALYLSDNQLSGQIPDAMGNLSSLIKLYLSSNMLEGAIPSSLGNCHHLLDLYIDDNRLNGKIPTKLLQLSSLSITLNLSKNNLFGSLPKEVGELKMLSSLDLSYNNLSGVIPISLGDCGSLLRLSLKGNLFQGTIPSSLSSLKGLLELDISHNNLSGQIPKFLQYLKFEHVNLSYNDFEGEIPMVGVFANEAEVVKEIRKEANIKTIIEECVASTVKIGVSCSMDSPTQRMDMKNVIDISNNELVGSIPKEISFLSNLTLLSLFNNKLTGGIPPFLGNLTSLEEFSVKGNPFGGSIPQTLGHLKSLKEIYLGTCNLSGIIPDSLYNLSLLTNLSLAENQLTGSLHTAIGGMLPRLVFLQLRDNQLTGPLPSSISNCSRLRIFEAAANKFSGKLKIDFSKLRDIYFISVSKNNFGSKDPDEMNFIDSLKNCTKLLTLDLLDCKFQGVIPWSIGNLSSQLNFLNLYGNQLHGNLPTSIGNLVGLETLSLRGVIPVGLGDCVSLLRLSLQGNLFQGEVPTLGVFTNKSAFFVMGNNRLCGGIVELGLPKCKTKKYAKNIGASLNKHLRKEEVILRKQHCFRRITGSCRRLYKTTASEESSYALKTKTSEVYPLTKTVADYSYGTKGTDTRHVGLSKDRYNM</sequence>
<evidence type="ECO:0000256" key="11">
    <source>
        <dbReference type="ARBA" id="ARBA00022741"/>
    </source>
</evidence>
<dbReference type="EC" id="2.7.11.1" evidence="3"/>
<dbReference type="Gene3D" id="3.80.10.10">
    <property type="entry name" value="Ribonuclease Inhibitor"/>
    <property type="match status" value="3"/>
</dbReference>
<dbReference type="PANTHER" id="PTHR48052">
    <property type="entry name" value="UNNAMED PRODUCT"/>
    <property type="match status" value="1"/>
</dbReference>
<dbReference type="GO" id="GO:0005524">
    <property type="term" value="F:ATP binding"/>
    <property type="evidence" value="ECO:0007669"/>
    <property type="project" value="UniProtKB-KW"/>
</dbReference>
<dbReference type="InterPro" id="IPR001611">
    <property type="entry name" value="Leu-rich_rpt"/>
</dbReference>
<dbReference type="InterPro" id="IPR055414">
    <property type="entry name" value="LRR_R13L4/SHOC2-like"/>
</dbReference>
<keyword evidence="13" id="KW-0067">ATP-binding</keyword>
<keyword evidence="15" id="KW-0472">Membrane</keyword>
<dbReference type="AlphaFoldDB" id="A0A5N6PAL3"/>
<protein>
    <recommendedName>
        <fullName evidence="3">non-specific serine/threonine protein kinase</fullName>
        <ecNumber evidence="3">2.7.11.1</ecNumber>
    </recommendedName>
</protein>
<evidence type="ECO:0000256" key="13">
    <source>
        <dbReference type="ARBA" id="ARBA00022840"/>
    </source>
</evidence>
<feature type="coiled-coil region" evidence="18">
    <location>
        <begin position="127"/>
        <end position="154"/>
    </location>
</feature>
<dbReference type="Pfam" id="PF00560">
    <property type="entry name" value="LRR_1"/>
    <property type="match status" value="7"/>
</dbReference>
<keyword evidence="16" id="KW-0675">Receptor</keyword>
<evidence type="ECO:0000256" key="10">
    <source>
        <dbReference type="ARBA" id="ARBA00022737"/>
    </source>
</evidence>
<evidence type="ECO:0000256" key="16">
    <source>
        <dbReference type="ARBA" id="ARBA00023170"/>
    </source>
</evidence>
<evidence type="ECO:0000256" key="4">
    <source>
        <dbReference type="ARBA" id="ARBA00022475"/>
    </source>
</evidence>
<reference evidence="21 22" key="1">
    <citation type="submission" date="2019-05" db="EMBL/GenBank/DDBJ databases">
        <title>Mikania micrantha, genome provides insights into the molecular mechanism of rapid growth.</title>
        <authorList>
            <person name="Liu B."/>
        </authorList>
    </citation>
    <scope>NUCLEOTIDE SEQUENCE [LARGE SCALE GENOMIC DNA]</scope>
    <source>
        <strain evidence="21">NLD-2019</strain>
        <tissue evidence="21">Leaf</tissue>
    </source>
</reference>
<evidence type="ECO:0000256" key="19">
    <source>
        <dbReference type="SAM" id="MobiDB-lite"/>
    </source>
</evidence>
<dbReference type="GO" id="GO:0004674">
    <property type="term" value="F:protein serine/threonine kinase activity"/>
    <property type="evidence" value="ECO:0007669"/>
    <property type="project" value="UniProtKB-KW"/>
</dbReference>
<evidence type="ECO:0000256" key="7">
    <source>
        <dbReference type="ARBA" id="ARBA00022679"/>
    </source>
</evidence>
<evidence type="ECO:0000256" key="15">
    <source>
        <dbReference type="ARBA" id="ARBA00023136"/>
    </source>
</evidence>
<organism evidence="21 22">
    <name type="scientific">Mikania micrantha</name>
    <name type="common">bitter vine</name>
    <dbReference type="NCBI Taxonomy" id="192012"/>
    <lineage>
        <taxon>Eukaryota</taxon>
        <taxon>Viridiplantae</taxon>
        <taxon>Streptophyta</taxon>
        <taxon>Embryophyta</taxon>
        <taxon>Tracheophyta</taxon>
        <taxon>Spermatophyta</taxon>
        <taxon>Magnoliopsida</taxon>
        <taxon>eudicotyledons</taxon>
        <taxon>Gunneridae</taxon>
        <taxon>Pentapetalae</taxon>
        <taxon>asterids</taxon>
        <taxon>campanulids</taxon>
        <taxon>Asterales</taxon>
        <taxon>Asteraceae</taxon>
        <taxon>Asteroideae</taxon>
        <taxon>Heliantheae alliance</taxon>
        <taxon>Eupatorieae</taxon>
        <taxon>Mikania</taxon>
    </lineage>
</organism>
<feature type="domain" description="Disease resistance R13L4/SHOC-2-like LRR" evidence="20">
    <location>
        <begin position="389"/>
        <end position="539"/>
    </location>
</feature>
<keyword evidence="8" id="KW-0812">Transmembrane</keyword>
<evidence type="ECO:0000256" key="8">
    <source>
        <dbReference type="ARBA" id="ARBA00022692"/>
    </source>
</evidence>
<dbReference type="GO" id="GO:0009791">
    <property type="term" value="P:post-embryonic development"/>
    <property type="evidence" value="ECO:0007669"/>
    <property type="project" value="UniProtKB-ARBA"/>
</dbReference>
<evidence type="ECO:0000256" key="14">
    <source>
        <dbReference type="ARBA" id="ARBA00022989"/>
    </source>
</evidence>
<evidence type="ECO:0000313" key="21">
    <source>
        <dbReference type="EMBL" id="KAD5961722.1"/>
    </source>
</evidence>
<dbReference type="FunFam" id="3.80.10.10:FF:000288">
    <property type="entry name" value="LRR receptor-like serine/threonine-protein kinase EFR"/>
    <property type="match status" value="1"/>
</dbReference>
<dbReference type="Proteomes" id="UP000326396">
    <property type="component" value="Linkage Group LG14"/>
</dbReference>
<keyword evidence="4" id="KW-1003">Cell membrane</keyword>
<dbReference type="Pfam" id="PF23598">
    <property type="entry name" value="LRR_14"/>
    <property type="match status" value="1"/>
</dbReference>
<dbReference type="GO" id="GO:0006952">
    <property type="term" value="P:defense response"/>
    <property type="evidence" value="ECO:0007669"/>
    <property type="project" value="UniProtKB-ARBA"/>
</dbReference>
<name>A0A5N6PAL3_9ASTR</name>
<evidence type="ECO:0000256" key="2">
    <source>
        <dbReference type="ARBA" id="ARBA00009592"/>
    </source>
</evidence>
<keyword evidence="11" id="KW-0547">Nucleotide-binding</keyword>
<dbReference type="InterPro" id="IPR003591">
    <property type="entry name" value="Leu-rich_rpt_typical-subtyp"/>
</dbReference>
<comment type="subcellular location">
    <subcellularLocation>
        <location evidence="1">Cell membrane</location>
        <topology evidence="1">Single-pass type I membrane protein</topology>
    </subcellularLocation>
</comment>
<evidence type="ECO:0000256" key="18">
    <source>
        <dbReference type="SAM" id="Coils"/>
    </source>
</evidence>
<dbReference type="SMART" id="SM00369">
    <property type="entry name" value="LRR_TYP"/>
    <property type="match status" value="9"/>
</dbReference>
<keyword evidence="7" id="KW-0808">Transferase</keyword>
<dbReference type="OrthoDB" id="551849at2759"/>
<dbReference type="InterPro" id="IPR032675">
    <property type="entry name" value="LRR_dom_sf"/>
</dbReference>
<keyword evidence="17" id="KW-0325">Glycoprotein</keyword>
<dbReference type="SUPFAM" id="SSF52058">
    <property type="entry name" value="L domain-like"/>
    <property type="match status" value="3"/>
</dbReference>
<dbReference type="GO" id="GO:0051707">
    <property type="term" value="P:response to other organism"/>
    <property type="evidence" value="ECO:0007669"/>
    <property type="project" value="UniProtKB-ARBA"/>
</dbReference>
<dbReference type="FunFam" id="3.80.10.10:FF:000233">
    <property type="entry name" value="Leucine-rich repeat receptor-like protein kinase TDR"/>
    <property type="match status" value="1"/>
</dbReference>
<proteinExistence type="inferred from homology"/>
<evidence type="ECO:0000256" key="6">
    <source>
        <dbReference type="ARBA" id="ARBA00022614"/>
    </source>
</evidence>
<evidence type="ECO:0000256" key="3">
    <source>
        <dbReference type="ARBA" id="ARBA00012513"/>
    </source>
</evidence>
<keyword evidence="12" id="KW-0418">Kinase</keyword>
<accession>A0A5N6PAL3</accession>
<dbReference type="PANTHER" id="PTHR48052:SF8">
    <property type="entry name" value="LRR RECEPTOR-LIKE SERINE_THREONINE-PROTEIN KINASE FLS2"/>
    <property type="match status" value="1"/>
</dbReference>
<evidence type="ECO:0000259" key="20">
    <source>
        <dbReference type="Pfam" id="PF23598"/>
    </source>
</evidence>
<evidence type="ECO:0000256" key="5">
    <source>
        <dbReference type="ARBA" id="ARBA00022527"/>
    </source>
</evidence>
<keyword evidence="14" id="KW-1133">Transmembrane helix</keyword>
<evidence type="ECO:0000256" key="17">
    <source>
        <dbReference type="ARBA" id="ARBA00023180"/>
    </source>
</evidence>
<evidence type="ECO:0000256" key="1">
    <source>
        <dbReference type="ARBA" id="ARBA00004251"/>
    </source>
</evidence>
<comment type="caution">
    <text evidence="21">The sequence shown here is derived from an EMBL/GenBank/DDBJ whole genome shotgun (WGS) entry which is preliminary data.</text>
</comment>
<feature type="region of interest" description="Disordered" evidence="19">
    <location>
        <begin position="35"/>
        <end position="75"/>
    </location>
</feature>
<keyword evidence="18" id="KW-0175">Coiled coil</keyword>
<dbReference type="GO" id="GO:0005886">
    <property type="term" value="C:plasma membrane"/>
    <property type="evidence" value="ECO:0007669"/>
    <property type="project" value="UniProtKB-SubCell"/>
</dbReference>
<keyword evidence="22" id="KW-1185">Reference proteome</keyword>
<dbReference type="PRINTS" id="PR00019">
    <property type="entry name" value="LEURICHRPT"/>
</dbReference>
<evidence type="ECO:0000313" key="22">
    <source>
        <dbReference type="Proteomes" id="UP000326396"/>
    </source>
</evidence>
<evidence type="ECO:0000256" key="12">
    <source>
        <dbReference type="ARBA" id="ARBA00022777"/>
    </source>
</evidence>
<keyword evidence="10" id="KW-0677">Repeat</keyword>
<dbReference type="EMBL" id="SZYD01000006">
    <property type="protein sequence ID" value="KAD5961722.1"/>
    <property type="molecule type" value="Genomic_DNA"/>
</dbReference>